<dbReference type="RefSeq" id="WP_113032989.1">
    <property type="nucleotide sequence ID" value="NZ_QMFB01000013.1"/>
</dbReference>
<dbReference type="InterPro" id="IPR020449">
    <property type="entry name" value="Tscrpt_reg_AraC-type_HTH"/>
</dbReference>
<dbReference type="PANTHER" id="PTHR43280">
    <property type="entry name" value="ARAC-FAMILY TRANSCRIPTIONAL REGULATOR"/>
    <property type="match status" value="1"/>
</dbReference>
<dbReference type="SMART" id="SM00342">
    <property type="entry name" value="HTH_ARAC"/>
    <property type="match status" value="1"/>
</dbReference>
<dbReference type="InterPro" id="IPR018060">
    <property type="entry name" value="HTH_AraC"/>
</dbReference>
<keyword evidence="2" id="KW-0238">DNA-binding</keyword>
<dbReference type="InterPro" id="IPR009057">
    <property type="entry name" value="Homeodomain-like_sf"/>
</dbReference>
<evidence type="ECO:0000256" key="3">
    <source>
        <dbReference type="ARBA" id="ARBA00023163"/>
    </source>
</evidence>
<dbReference type="AlphaFoldDB" id="A0A329MGU3"/>
<dbReference type="SUPFAM" id="SSF46689">
    <property type="entry name" value="Homeodomain-like"/>
    <property type="match status" value="2"/>
</dbReference>
<dbReference type="PRINTS" id="PR00032">
    <property type="entry name" value="HTHARAC"/>
</dbReference>
<proteinExistence type="predicted"/>
<comment type="caution">
    <text evidence="5">The sequence shown here is derived from an EMBL/GenBank/DDBJ whole genome shotgun (WGS) entry which is preliminary data.</text>
</comment>
<dbReference type="SUPFAM" id="SSF51215">
    <property type="entry name" value="Regulatory protein AraC"/>
    <property type="match status" value="1"/>
</dbReference>
<sequence>MSPTILRLQAKTFNMTKAFPFYFFRWMHDHYAKLPLHSHDFIELVFVWNGSATHIFNSRQFGRLEYKIYPGDIFIISPGEEHTYHLDPGEKVEIINMLFYPEMLESSLLFESYQAERELMDFLYVQPFLQKEARFSSILKLDAIAAEEVMTLVAKIEKEYTAQQKGYQSLVKLLLTELVLRLGRFYSERPRLISERLLVVQGGTKDKLNRVLGYMEHHYNTDFSVEQLAEMASCSERQFARLFKQATGTTVINYLHNLRIKRAQKMLSRTNEKIAAIGMEVGFHDISFFNRIFKRIVGMSPKEYQAGLSRGGELEGRTAD</sequence>
<evidence type="ECO:0000313" key="6">
    <source>
        <dbReference type="Proteomes" id="UP000250369"/>
    </source>
</evidence>
<dbReference type="EMBL" id="QMFB01000013">
    <property type="protein sequence ID" value="RAV19171.1"/>
    <property type="molecule type" value="Genomic_DNA"/>
</dbReference>
<keyword evidence="1" id="KW-0805">Transcription regulation</keyword>
<dbReference type="Gene3D" id="1.10.10.60">
    <property type="entry name" value="Homeodomain-like"/>
    <property type="match status" value="2"/>
</dbReference>
<evidence type="ECO:0000256" key="1">
    <source>
        <dbReference type="ARBA" id="ARBA00023015"/>
    </source>
</evidence>
<protein>
    <recommendedName>
        <fullName evidence="4">HTH araC/xylS-type domain-containing protein</fullName>
    </recommendedName>
</protein>
<dbReference type="GO" id="GO:0003700">
    <property type="term" value="F:DNA-binding transcription factor activity"/>
    <property type="evidence" value="ECO:0007669"/>
    <property type="project" value="InterPro"/>
</dbReference>
<reference evidence="5 6" key="1">
    <citation type="journal article" date="2009" name="Int. J. Syst. Evol. Microbiol.">
        <title>Paenibacillus contaminans sp. nov., isolated from a contaminated laboratory plate.</title>
        <authorList>
            <person name="Chou J.H."/>
            <person name="Lee J.H."/>
            <person name="Lin M.C."/>
            <person name="Chang P.S."/>
            <person name="Arun A.B."/>
            <person name="Young C.C."/>
            <person name="Chen W.M."/>
        </authorList>
    </citation>
    <scope>NUCLEOTIDE SEQUENCE [LARGE SCALE GENOMIC DNA]</scope>
    <source>
        <strain evidence="5 6">CKOBP-6</strain>
    </source>
</reference>
<dbReference type="PROSITE" id="PS01124">
    <property type="entry name" value="HTH_ARAC_FAMILY_2"/>
    <property type="match status" value="1"/>
</dbReference>
<dbReference type="PANTHER" id="PTHR43280:SF28">
    <property type="entry name" value="HTH-TYPE TRANSCRIPTIONAL ACTIVATOR RHAS"/>
    <property type="match status" value="1"/>
</dbReference>
<accession>A0A329MGU3</accession>
<evidence type="ECO:0000313" key="5">
    <source>
        <dbReference type="EMBL" id="RAV19171.1"/>
    </source>
</evidence>
<evidence type="ECO:0000256" key="2">
    <source>
        <dbReference type="ARBA" id="ARBA00023125"/>
    </source>
</evidence>
<dbReference type="PROSITE" id="PS00041">
    <property type="entry name" value="HTH_ARAC_FAMILY_1"/>
    <property type="match status" value="1"/>
</dbReference>
<feature type="domain" description="HTH araC/xylS-type" evidence="4">
    <location>
        <begin position="209"/>
        <end position="307"/>
    </location>
</feature>
<dbReference type="InterPro" id="IPR037923">
    <property type="entry name" value="HTH-like"/>
</dbReference>
<dbReference type="Gene3D" id="2.60.120.10">
    <property type="entry name" value="Jelly Rolls"/>
    <property type="match status" value="1"/>
</dbReference>
<dbReference type="InterPro" id="IPR003313">
    <property type="entry name" value="AraC-bd"/>
</dbReference>
<dbReference type="Proteomes" id="UP000250369">
    <property type="component" value="Unassembled WGS sequence"/>
</dbReference>
<keyword evidence="3" id="KW-0804">Transcription</keyword>
<name>A0A329MGU3_9BACL</name>
<keyword evidence="6" id="KW-1185">Reference proteome</keyword>
<evidence type="ECO:0000259" key="4">
    <source>
        <dbReference type="PROSITE" id="PS01124"/>
    </source>
</evidence>
<dbReference type="Pfam" id="PF02311">
    <property type="entry name" value="AraC_binding"/>
    <property type="match status" value="1"/>
</dbReference>
<gene>
    <name evidence="5" type="ORF">DQG23_21775</name>
</gene>
<organism evidence="5 6">
    <name type="scientific">Paenibacillus contaminans</name>
    <dbReference type="NCBI Taxonomy" id="450362"/>
    <lineage>
        <taxon>Bacteria</taxon>
        <taxon>Bacillati</taxon>
        <taxon>Bacillota</taxon>
        <taxon>Bacilli</taxon>
        <taxon>Bacillales</taxon>
        <taxon>Paenibacillaceae</taxon>
        <taxon>Paenibacillus</taxon>
    </lineage>
</organism>
<dbReference type="Pfam" id="PF12833">
    <property type="entry name" value="HTH_18"/>
    <property type="match status" value="1"/>
</dbReference>
<dbReference type="OrthoDB" id="9816335at2"/>
<dbReference type="InterPro" id="IPR018062">
    <property type="entry name" value="HTH_AraC-typ_CS"/>
</dbReference>
<dbReference type="InterPro" id="IPR014710">
    <property type="entry name" value="RmlC-like_jellyroll"/>
</dbReference>
<dbReference type="GO" id="GO:0043565">
    <property type="term" value="F:sequence-specific DNA binding"/>
    <property type="evidence" value="ECO:0007669"/>
    <property type="project" value="InterPro"/>
</dbReference>